<dbReference type="KEGG" id="muo:115457596"/>
<dbReference type="RefSeq" id="XP_030042924.1">
    <property type="nucleotide sequence ID" value="XM_030187064.1"/>
</dbReference>
<evidence type="ECO:0000313" key="11">
    <source>
        <dbReference type="Proteomes" id="UP000515156"/>
    </source>
</evidence>
<feature type="domain" description="Sema" evidence="10">
    <location>
        <begin position="29"/>
        <end position="494"/>
    </location>
</feature>
<keyword evidence="9" id="KW-0732">Signal</keyword>
<comment type="similarity">
    <text evidence="2">Belongs to the semaphorin family.</text>
</comment>
<dbReference type="InterPro" id="IPR002165">
    <property type="entry name" value="Plexin_repeat"/>
</dbReference>
<name>A0A6P7WYD5_9AMPH</name>
<feature type="chain" id="PRO_5044652389" evidence="9">
    <location>
        <begin position="25"/>
        <end position="797"/>
    </location>
</feature>
<sequence>MPSAMPSRVICLLWSFLLPASVCADLLPRVTFPYGDPRRSLNSFSQSGVSNYDVFLLSEDEQVLYVGARDSVLSLNTSDTIGPPLQMLSQIHWKPSPEQIQSCVSKAKSKETECFNFIRVLVRMNQTHLYSCGTSAFSPSCTYIDLSSFSLVRHSNGLPLTMEGKGQSPFDPRHKHTAILVDDELYTGTMNNFQGNEPIIYRSLGAKTSLKTDSALGWLHTDASFVASFNPSGTLGSDKVYFFFEETAKEYDFFEKLTVSRVARVCKNDVGGEKVLQKKWTTFLKAQLLCSLPGHFPLNVIHHTALVQTSEENAIFYGVFTSQWHMGGSGSSAICAFTLEDIERVFNGNYKELNKDSLKWTTYSGPLSNPRPGSCSKGTSSDQDLSFMKEHYLMEQKVHPSGGHPLLIKQNTRYIKIAIHQTPGTSGNLYTVMFLGTDKGALHKAVVLDGNRGSHIIEEIQLFPEPEAVQNLVLAQKKGILYVGFSKGVLQVRLANCSVYSSCSDCILARDPYCAWDGHSHMCRETHPANENMKAWLQDIEFGNPNATCEVSKGRGAQRPESTWVQVENVTVPLNSIVKLHCPQLSALANYTWTQPQRRGPEEQVMVFREALRFVVNLNTLGLYECWASENGFRYQVARYWVMGPNRTGTIEVVPGQALENGGYSERSPSNNVQSYWSQFVTVTVLLSLTVAGILALALFSYHEKVKAKSKVQGCSTPETAKLSHGEQPQEKAPLNVGHMTGGPEFQNGGYQTSANSRQSCCLQVEGTYEVMDLDNNRLNLTAADGETTKDSDSKMD</sequence>
<reference evidence="12 13" key="1">
    <citation type="submission" date="2025-04" db="UniProtKB">
        <authorList>
            <consortium name="RefSeq"/>
        </authorList>
    </citation>
    <scope>IDENTIFICATION</scope>
</reference>
<organism evidence="11 13">
    <name type="scientific">Microcaecilia unicolor</name>
    <dbReference type="NCBI Taxonomy" id="1415580"/>
    <lineage>
        <taxon>Eukaryota</taxon>
        <taxon>Metazoa</taxon>
        <taxon>Chordata</taxon>
        <taxon>Craniata</taxon>
        <taxon>Vertebrata</taxon>
        <taxon>Euteleostomi</taxon>
        <taxon>Amphibia</taxon>
        <taxon>Gymnophiona</taxon>
        <taxon>Siphonopidae</taxon>
        <taxon>Microcaecilia</taxon>
    </lineage>
</organism>
<dbReference type="InterPro" id="IPR015943">
    <property type="entry name" value="WD40/YVTN_repeat-like_dom_sf"/>
</dbReference>
<keyword evidence="3 8" id="KW-0472">Membrane</keyword>
<dbReference type="GO" id="GO:0001755">
    <property type="term" value="P:neural crest cell migration"/>
    <property type="evidence" value="ECO:0007669"/>
    <property type="project" value="TreeGrafter"/>
</dbReference>
<keyword evidence="4" id="KW-1015">Disulfide bond</keyword>
<evidence type="ECO:0000259" key="10">
    <source>
        <dbReference type="PROSITE" id="PS51004"/>
    </source>
</evidence>
<dbReference type="GO" id="GO:0007411">
    <property type="term" value="P:axon guidance"/>
    <property type="evidence" value="ECO:0007669"/>
    <property type="project" value="TreeGrafter"/>
</dbReference>
<dbReference type="Pfam" id="PF01437">
    <property type="entry name" value="PSI"/>
    <property type="match status" value="1"/>
</dbReference>
<evidence type="ECO:0000256" key="2">
    <source>
        <dbReference type="ARBA" id="ARBA00009492"/>
    </source>
</evidence>
<proteinExistence type="inferred from homology"/>
<dbReference type="CTD" id="64218"/>
<accession>A0A6P7WYD5</accession>
<dbReference type="GO" id="GO:0045499">
    <property type="term" value="F:chemorepellent activity"/>
    <property type="evidence" value="ECO:0007669"/>
    <property type="project" value="TreeGrafter"/>
</dbReference>
<dbReference type="GO" id="GO:0030215">
    <property type="term" value="F:semaphorin receptor binding"/>
    <property type="evidence" value="ECO:0007669"/>
    <property type="project" value="InterPro"/>
</dbReference>
<gene>
    <name evidence="12 13" type="primary">SEMA4A</name>
</gene>
<dbReference type="GeneID" id="115457596"/>
<dbReference type="GO" id="GO:0030335">
    <property type="term" value="P:positive regulation of cell migration"/>
    <property type="evidence" value="ECO:0007669"/>
    <property type="project" value="TreeGrafter"/>
</dbReference>
<evidence type="ECO:0000256" key="7">
    <source>
        <dbReference type="SAM" id="MobiDB-lite"/>
    </source>
</evidence>
<dbReference type="FunFam" id="2.130.10.10:FF:000257">
    <property type="entry name" value="semaphorin-4A isoform X2"/>
    <property type="match status" value="1"/>
</dbReference>
<dbReference type="InterPro" id="IPR016201">
    <property type="entry name" value="PSI"/>
</dbReference>
<dbReference type="PANTHER" id="PTHR11036">
    <property type="entry name" value="SEMAPHORIN"/>
    <property type="match status" value="1"/>
</dbReference>
<dbReference type="SUPFAM" id="SSF101912">
    <property type="entry name" value="Sema domain"/>
    <property type="match status" value="1"/>
</dbReference>
<dbReference type="InterPro" id="IPR027231">
    <property type="entry name" value="Semaphorin"/>
</dbReference>
<dbReference type="InterPro" id="IPR001627">
    <property type="entry name" value="Semap_dom"/>
</dbReference>
<keyword evidence="8" id="KW-1133">Transmembrane helix</keyword>
<comment type="caution">
    <text evidence="6">Lacks conserved residue(s) required for the propagation of feature annotation.</text>
</comment>
<evidence type="ECO:0000313" key="12">
    <source>
        <dbReference type="RefSeq" id="XP_030042922.1"/>
    </source>
</evidence>
<dbReference type="RefSeq" id="XP_030042922.1">
    <property type="nucleotide sequence ID" value="XM_030187062.1"/>
</dbReference>
<dbReference type="Gene3D" id="2.130.10.10">
    <property type="entry name" value="YVTN repeat-like/Quinoprotein amine dehydrogenase"/>
    <property type="match status" value="1"/>
</dbReference>
<comment type="subcellular location">
    <subcellularLocation>
        <location evidence="1">Membrane</location>
    </subcellularLocation>
</comment>
<feature type="region of interest" description="Disordered" evidence="7">
    <location>
        <begin position="717"/>
        <end position="752"/>
    </location>
</feature>
<keyword evidence="11" id="KW-1185">Reference proteome</keyword>
<keyword evidence="5" id="KW-0325">Glycoprotein</keyword>
<dbReference type="SMART" id="SM00423">
    <property type="entry name" value="PSI"/>
    <property type="match status" value="1"/>
</dbReference>
<dbReference type="InterPro" id="IPR013783">
    <property type="entry name" value="Ig-like_fold"/>
</dbReference>
<protein>
    <submittedName>
        <fullName evidence="12 13">Semaphorin-4A</fullName>
    </submittedName>
</protein>
<evidence type="ECO:0000256" key="8">
    <source>
        <dbReference type="SAM" id="Phobius"/>
    </source>
</evidence>
<dbReference type="GO" id="GO:0071526">
    <property type="term" value="P:semaphorin-plexin signaling pathway"/>
    <property type="evidence" value="ECO:0007669"/>
    <property type="project" value="TreeGrafter"/>
</dbReference>
<dbReference type="SUPFAM" id="SSF103575">
    <property type="entry name" value="Plexin repeat"/>
    <property type="match status" value="1"/>
</dbReference>
<dbReference type="Proteomes" id="UP000515156">
    <property type="component" value="Chromosome 14"/>
</dbReference>
<evidence type="ECO:0000256" key="6">
    <source>
        <dbReference type="PROSITE-ProRule" id="PRU00352"/>
    </source>
</evidence>
<dbReference type="Gene3D" id="3.30.1680.10">
    <property type="entry name" value="ligand-binding face of the semaphorins, domain 2"/>
    <property type="match status" value="1"/>
</dbReference>
<dbReference type="InterPro" id="IPR036352">
    <property type="entry name" value="Semap_dom_sf"/>
</dbReference>
<dbReference type="AlphaFoldDB" id="A0A6P7WYD5"/>
<dbReference type="GO" id="GO:0005886">
    <property type="term" value="C:plasma membrane"/>
    <property type="evidence" value="ECO:0007669"/>
    <property type="project" value="TreeGrafter"/>
</dbReference>
<evidence type="ECO:0000256" key="5">
    <source>
        <dbReference type="ARBA" id="ARBA00023180"/>
    </source>
</evidence>
<dbReference type="SMART" id="SM00630">
    <property type="entry name" value="Sema"/>
    <property type="match status" value="1"/>
</dbReference>
<evidence type="ECO:0000256" key="3">
    <source>
        <dbReference type="ARBA" id="ARBA00023136"/>
    </source>
</evidence>
<keyword evidence="8" id="KW-0812">Transmembrane</keyword>
<evidence type="ECO:0000256" key="1">
    <source>
        <dbReference type="ARBA" id="ARBA00004370"/>
    </source>
</evidence>
<evidence type="ECO:0000256" key="9">
    <source>
        <dbReference type="SAM" id="SignalP"/>
    </source>
</evidence>
<evidence type="ECO:0000256" key="4">
    <source>
        <dbReference type="ARBA" id="ARBA00023157"/>
    </source>
</evidence>
<dbReference type="Pfam" id="PF01403">
    <property type="entry name" value="Sema"/>
    <property type="match status" value="1"/>
</dbReference>
<feature type="transmembrane region" description="Helical" evidence="8">
    <location>
        <begin position="676"/>
        <end position="700"/>
    </location>
</feature>
<feature type="signal peptide" evidence="9">
    <location>
        <begin position="1"/>
        <end position="24"/>
    </location>
</feature>
<dbReference type="PROSITE" id="PS51004">
    <property type="entry name" value="SEMA"/>
    <property type="match status" value="1"/>
</dbReference>
<dbReference type="OrthoDB" id="9988752at2759"/>
<evidence type="ECO:0000313" key="13">
    <source>
        <dbReference type="RefSeq" id="XP_030042924.1"/>
    </source>
</evidence>
<dbReference type="Gene3D" id="2.60.40.10">
    <property type="entry name" value="Immunoglobulins"/>
    <property type="match status" value="1"/>
</dbReference>
<dbReference type="PANTHER" id="PTHR11036:SF15">
    <property type="entry name" value="SEMAPHORIN-4A"/>
    <property type="match status" value="1"/>
</dbReference>